<evidence type="ECO:0000313" key="9">
    <source>
        <dbReference type="Proteomes" id="UP000188533"/>
    </source>
</evidence>
<sequence>MTSGESPLWTLKPPLQDSSSPLDQEPIEVRKLRKWQEQRVAKKLRGDHESATLHLADLINNSLLAPLCVASVRVEGTHKTRPSFLGFLINPIVSPSSGGSLQGPQDVQSVLHATRHISDVLQRADIFHSVSAKIERSKDELYPPEAVDLVFQVREKGRFYLKTSTELGNNEGSASAIGRIRNVFGGAETFEANMSLGTTTRKSFNTSFSLPITPDLNTYAEIGAFGLSRDYSTFASCSETLRGVKALVRHGEPSTGSHELAYQAVLRNLGNLLPTASISIRESAGQTSKSSISYTYSFDNRNDRITGTRGFYTKLFQEFAGLGGDASYFKAETENHISRSVLPGLTVALSACSGLLWSFSPTPSLFPDRFQLGGPLSVRSMRFAGLGPRDGLDSLGGDLYWSAGLSVISNIPKKGHWPLKTHMFLNAGRLDSIDKSRNFVENIQRTISQPSISAGIGLIYKFEPIRMEVNFGLPLVSSLENASKKVVPVKDRIKYWNIVPGDQIRLLGRRRGGRSDENEVLHEVVAVNKFRNRVYVRGMRHDVSPDAGQRKDKNYHYSRCQLFLGEHELPLKAGETERKVVPVFAQRIGTSHPVWNSFLRRWQWERFASKTVPVLPERRHEHILIPWPKSQPTIHADATPYDTPEEQVLKVTYKPPPFSPTLRGLQPRVPTETEYLRALYNSTYKNSAYKTFFAGTQPPVEQFLYKELSNPHSRAKKMKRWQEVHRAKRVLLNEYIEEEVKDLKGRTRGEARAEAAFRWRQRLEEDKKEGRKINWIKKGGEEKLERKIKMRKRKEEKQRSRLASLTLKEEPNQVIPKEL</sequence>
<dbReference type="GO" id="GO:0045040">
    <property type="term" value="P:protein insertion into mitochondrial outer membrane"/>
    <property type="evidence" value="ECO:0007669"/>
    <property type="project" value="TreeGrafter"/>
</dbReference>
<evidence type="ECO:0000256" key="6">
    <source>
        <dbReference type="SAM" id="MobiDB-lite"/>
    </source>
</evidence>
<evidence type="ECO:0000313" key="8">
    <source>
        <dbReference type="EMBL" id="GAW08101.1"/>
    </source>
</evidence>
<dbReference type="Proteomes" id="UP000188533">
    <property type="component" value="Unassembled WGS sequence"/>
</dbReference>
<dbReference type="PANTHER" id="PTHR12815">
    <property type="entry name" value="SORTING AND ASSEMBLY MACHINERY SAMM50 PROTEIN FAMILY MEMBER"/>
    <property type="match status" value="1"/>
</dbReference>
<protein>
    <submittedName>
        <fullName evidence="8">Mitochondrial protein</fullName>
    </submittedName>
</protein>
<feature type="domain" description="Bacterial surface antigen (D15)" evidence="7">
    <location>
        <begin position="182"/>
        <end position="475"/>
    </location>
</feature>
<dbReference type="Gene3D" id="2.40.160.50">
    <property type="entry name" value="membrane protein fhac: a member of the omp85/tpsb transporter family"/>
    <property type="match status" value="1"/>
</dbReference>
<keyword evidence="4" id="KW-0812">Transmembrane</keyword>
<dbReference type="InterPro" id="IPR039910">
    <property type="entry name" value="D15-like"/>
</dbReference>
<evidence type="ECO:0000256" key="4">
    <source>
        <dbReference type="ARBA" id="ARBA00022692"/>
    </source>
</evidence>
<evidence type="ECO:0000256" key="3">
    <source>
        <dbReference type="ARBA" id="ARBA00022452"/>
    </source>
</evidence>
<evidence type="ECO:0000256" key="5">
    <source>
        <dbReference type="ARBA" id="ARBA00023136"/>
    </source>
</evidence>
<keyword evidence="9" id="KW-1185">Reference proteome</keyword>
<evidence type="ECO:0000256" key="1">
    <source>
        <dbReference type="ARBA" id="ARBA00004374"/>
    </source>
</evidence>
<accession>A0A1Q3ELP8</accession>
<comment type="caution">
    <text evidence="8">The sequence shown here is derived from an EMBL/GenBank/DDBJ whole genome shotgun (WGS) entry which is preliminary data.</text>
</comment>
<dbReference type="InterPro" id="IPR000184">
    <property type="entry name" value="Bac_surfAg_D15"/>
</dbReference>
<dbReference type="STRING" id="5353.A0A1Q3ELP8"/>
<dbReference type="Pfam" id="PF01103">
    <property type="entry name" value="Omp85"/>
    <property type="match status" value="1"/>
</dbReference>
<keyword evidence="3" id="KW-1134">Transmembrane beta strand</keyword>
<feature type="compositionally biased region" description="Basic and acidic residues" evidence="6">
    <location>
        <begin position="787"/>
        <end position="799"/>
    </location>
</feature>
<comment type="subcellular location">
    <subcellularLocation>
        <location evidence="1">Mitochondrion outer membrane</location>
        <topology evidence="1">Multi-pass membrane protein</topology>
    </subcellularLocation>
</comment>
<name>A0A1Q3ELP8_LENED</name>
<dbReference type="PANTHER" id="PTHR12815:SF18">
    <property type="entry name" value="SORTING AND ASSEMBLY MACHINERY COMPONENT 50 HOMOLOG"/>
    <property type="match status" value="1"/>
</dbReference>
<evidence type="ECO:0000256" key="2">
    <source>
        <dbReference type="ARBA" id="ARBA00010913"/>
    </source>
</evidence>
<keyword evidence="5" id="KW-0472">Membrane</keyword>
<reference evidence="8 9" key="2">
    <citation type="submission" date="2017-02" db="EMBL/GenBank/DDBJ databases">
        <title>A genome survey and senescence transcriptome analysis in Lentinula edodes.</title>
        <authorList>
            <person name="Sakamoto Y."/>
            <person name="Nakade K."/>
            <person name="Sato S."/>
            <person name="Yoshida Y."/>
            <person name="Miyazaki K."/>
            <person name="Natsume S."/>
            <person name="Konno N."/>
        </authorList>
    </citation>
    <scope>NUCLEOTIDE SEQUENCE [LARGE SCALE GENOMIC DNA]</scope>
    <source>
        <strain evidence="8 9">NBRC 111202</strain>
    </source>
</reference>
<feature type="region of interest" description="Disordered" evidence="6">
    <location>
        <begin position="787"/>
        <end position="819"/>
    </location>
</feature>
<gene>
    <name evidence="8" type="ORF">LENED_010142</name>
</gene>
<feature type="region of interest" description="Disordered" evidence="6">
    <location>
        <begin position="1"/>
        <end position="23"/>
    </location>
</feature>
<feature type="compositionally biased region" description="Basic and acidic residues" evidence="6">
    <location>
        <begin position="807"/>
        <end position="819"/>
    </location>
</feature>
<evidence type="ECO:0000259" key="7">
    <source>
        <dbReference type="Pfam" id="PF01103"/>
    </source>
</evidence>
<dbReference type="AlphaFoldDB" id="A0A1Q3ELP8"/>
<proteinExistence type="inferred from homology"/>
<dbReference type="GO" id="GO:0005741">
    <property type="term" value="C:mitochondrial outer membrane"/>
    <property type="evidence" value="ECO:0007669"/>
    <property type="project" value="UniProtKB-SubCell"/>
</dbReference>
<comment type="similarity">
    <text evidence="2">Belongs to the SAM50/omp85 family.</text>
</comment>
<reference evidence="8 9" key="1">
    <citation type="submission" date="2016-08" db="EMBL/GenBank/DDBJ databases">
        <authorList>
            <consortium name="Lentinula edodes genome sequencing consortium"/>
            <person name="Sakamoto Y."/>
            <person name="Nakade K."/>
            <person name="Sato S."/>
            <person name="Yoshida Y."/>
            <person name="Miyazaki K."/>
            <person name="Natsume S."/>
            <person name="Konno N."/>
        </authorList>
    </citation>
    <scope>NUCLEOTIDE SEQUENCE [LARGE SCALE GENOMIC DNA]</scope>
    <source>
        <strain evidence="8 9">NBRC 111202</strain>
    </source>
</reference>
<organism evidence="8 9">
    <name type="scientific">Lentinula edodes</name>
    <name type="common">Shiitake mushroom</name>
    <name type="synonym">Lentinus edodes</name>
    <dbReference type="NCBI Taxonomy" id="5353"/>
    <lineage>
        <taxon>Eukaryota</taxon>
        <taxon>Fungi</taxon>
        <taxon>Dikarya</taxon>
        <taxon>Basidiomycota</taxon>
        <taxon>Agaricomycotina</taxon>
        <taxon>Agaricomycetes</taxon>
        <taxon>Agaricomycetidae</taxon>
        <taxon>Agaricales</taxon>
        <taxon>Marasmiineae</taxon>
        <taxon>Omphalotaceae</taxon>
        <taxon>Lentinula</taxon>
    </lineage>
</organism>
<dbReference type="EMBL" id="BDGU01000569">
    <property type="protein sequence ID" value="GAW08101.1"/>
    <property type="molecule type" value="Genomic_DNA"/>
</dbReference>